<dbReference type="Proteomes" id="UP000198959">
    <property type="component" value="Unassembled WGS sequence"/>
</dbReference>
<sequence length="229" mass="23748">MTEQERPLIALVSAVQAAIPPAEAAFAELFPAARVWNILDDHLLQAAAGQRRITPDLANRMGRLVRHALAGRADGILLTCSLYGPVAHDLARTVSVPLLAPDDALFAAVLDGGHRRVLLLSPAAGPLADSAARLATAADSAGAELAVTGAVAEGAADAARDRDHRRLVSLLHRAYLDHGAETDAIVLGQYSISPVATDLADLTGRPVLAGPRLAALALRDAVGQREADA</sequence>
<dbReference type="STRING" id="145854.GA0074692_0455"/>
<name>A0A1C6RNE4_9ACTN</name>
<dbReference type="RefSeq" id="WP_091638825.1">
    <property type="nucleotide sequence ID" value="NZ_FMHW01000002.1"/>
</dbReference>
<gene>
    <name evidence="1" type="ORF">GA0074692_0455</name>
</gene>
<dbReference type="Pfam" id="PF01177">
    <property type="entry name" value="Asp_Glu_race"/>
    <property type="match status" value="1"/>
</dbReference>
<dbReference type="InterPro" id="IPR015942">
    <property type="entry name" value="Asp/Glu/hydantoin_racemase"/>
</dbReference>
<keyword evidence="2" id="KW-1185">Reference proteome</keyword>
<reference evidence="2" key="1">
    <citation type="submission" date="2016-06" db="EMBL/GenBank/DDBJ databases">
        <authorList>
            <person name="Varghese N."/>
            <person name="Submissions Spin"/>
        </authorList>
    </citation>
    <scope>NUCLEOTIDE SEQUENCE [LARGE SCALE GENOMIC DNA]</scope>
    <source>
        <strain evidence="2">DSM 43817</strain>
    </source>
</reference>
<dbReference type="EMBL" id="FMHW01000002">
    <property type="protein sequence ID" value="SCL18698.1"/>
    <property type="molecule type" value="Genomic_DNA"/>
</dbReference>
<evidence type="ECO:0000313" key="2">
    <source>
        <dbReference type="Proteomes" id="UP000198959"/>
    </source>
</evidence>
<accession>A0A1C6RNE4</accession>
<dbReference type="GO" id="GO:0047661">
    <property type="term" value="F:amino-acid racemase activity"/>
    <property type="evidence" value="ECO:0007669"/>
    <property type="project" value="InterPro"/>
</dbReference>
<organism evidence="1 2">
    <name type="scientific">Micromonospora pallida</name>
    <dbReference type="NCBI Taxonomy" id="145854"/>
    <lineage>
        <taxon>Bacteria</taxon>
        <taxon>Bacillati</taxon>
        <taxon>Actinomycetota</taxon>
        <taxon>Actinomycetes</taxon>
        <taxon>Micromonosporales</taxon>
        <taxon>Micromonosporaceae</taxon>
        <taxon>Micromonospora</taxon>
    </lineage>
</organism>
<dbReference type="AlphaFoldDB" id="A0A1C6RNE4"/>
<protein>
    <recommendedName>
        <fullName evidence="3">Asp/Glu/Hydantoin racemase</fullName>
    </recommendedName>
</protein>
<dbReference type="OrthoDB" id="3531441at2"/>
<evidence type="ECO:0000313" key="1">
    <source>
        <dbReference type="EMBL" id="SCL18698.1"/>
    </source>
</evidence>
<evidence type="ECO:0008006" key="3">
    <source>
        <dbReference type="Google" id="ProtNLM"/>
    </source>
</evidence>
<proteinExistence type="predicted"/>